<evidence type="ECO:0000313" key="2">
    <source>
        <dbReference type="Proteomes" id="UP000597444"/>
    </source>
</evidence>
<comment type="caution">
    <text evidence="1">The sequence shown here is derived from an EMBL/GenBank/DDBJ whole genome shotgun (WGS) entry which is preliminary data.</text>
</comment>
<organism evidence="1 2">
    <name type="scientific">Reticulibacter mediterranei</name>
    <dbReference type="NCBI Taxonomy" id="2778369"/>
    <lineage>
        <taxon>Bacteria</taxon>
        <taxon>Bacillati</taxon>
        <taxon>Chloroflexota</taxon>
        <taxon>Ktedonobacteria</taxon>
        <taxon>Ktedonobacterales</taxon>
        <taxon>Reticulibacteraceae</taxon>
        <taxon>Reticulibacter</taxon>
    </lineage>
</organism>
<name>A0A8J3IU45_9CHLR</name>
<dbReference type="RefSeq" id="WP_220206881.1">
    <property type="nucleotide sequence ID" value="NZ_BNJK01000001.1"/>
</dbReference>
<evidence type="ECO:0000313" key="1">
    <source>
        <dbReference type="EMBL" id="GHO96241.1"/>
    </source>
</evidence>
<sequence length="174" mass="19722">MDNLSWLASLIKSRNTIDGKIADLIGRSAQINHVGEYIAASIFNIAFEEEGKRRGYDGRFLQGPLAGRTVDVQWRLRHDGLLNIRLDAYPDYYLILTGLENTSSTLANPWSIAFAFLFNAQELLNALKERGVQIGSGTSVTGPLWERAEIYPIPRNTRFVLSDEERKMLFLFNQ</sequence>
<protein>
    <submittedName>
        <fullName evidence="1">Uncharacterized protein</fullName>
    </submittedName>
</protein>
<keyword evidence="2" id="KW-1185">Reference proteome</keyword>
<dbReference type="EMBL" id="BNJK01000001">
    <property type="protein sequence ID" value="GHO96241.1"/>
    <property type="molecule type" value="Genomic_DNA"/>
</dbReference>
<dbReference type="Proteomes" id="UP000597444">
    <property type="component" value="Unassembled WGS sequence"/>
</dbReference>
<proteinExistence type="predicted"/>
<reference evidence="1" key="1">
    <citation type="submission" date="2020-10" db="EMBL/GenBank/DDBJ databases">
        <title>Taxonomic study of unclassified bacteria belonging to the class Ktedonobacteria.</title>
        <authorList>
            <person name="Yabe S."/>
            <person name="Wang C.M."/>
            <person name="Zheng Y."/>
            <person name="Sakai Y."/>
            <person name="Cavaletti L."/>
            <person name="Monciardini P."/>
            <person name="Donadio S."/>
        </authorList>
    </citation>
    <scope>NUCLEOTIDE SEQUENCE</scope>
    <source>
        <strain evidence="1">ID150040</strain>
    </source>
</reference>
<dbReference type="AlphaFoldDB" id="A0A8J3IU45"/>
<accession>A0A8J3IU45</accession>
<gene>
    <name evidence="1" type="ORF">KSF_062890</name>
</gene>